<evidence type="ECO:0000256" key="1">
    <source>
        <dbReference type="SAM" id="MobiDB-lite"/>
    </source>
</evidence>
<dbReference type="Proteomes" id="UP000053660">
    <property type="component" value="Unassembled WGS sequence"/>
</dbReference>
<dbReference type="AlphaFoldDB" id="A0A0B1SHA7"/>
<protein>
    <submittedName>
        <fullName evidence="2">Uncharacterized protein</fullName>
    </submittedName>
</protein>
<feature type="compositionally biased region" description="Low complexity" evidence="1">
    <location>
        <begin position="115"/>
        <end position="127"/>
    </location>
</feature>
<keyword evidence="3" id="KW-1185">Reference proteome</keyword>
<feature type="region of interest" description="Disordered" evidence="1">
    <location>
        <begin position="110"/>
        <end position="201"/>
    </location>
</feature>
<feature type="compositionally biased region" description="Polar residues" evidence="1">
    <location>
        <begin position="142"/>
        <end position="160"/>
    </location>
</feature>
<gene>
    <name evidence="2" type="ORF">OESDEN_17731</name>
</gene>
<organism evidence="2 3">
    <name type="scientific">Oesophagostomum dentatum</name>
    <name type="common">Nodular worm</name>
    <dbReference type="NCBI Taxonomy" id="61180"/>
    <lineage>
        <taxon>Eukaryota</taxon>
        <taxon>Metazoa</taxon>
        <taxon>Ecdysozoa</taxon>
        <taxon>Nematoda</taxon>
        <taxon>Chromadorea</taxon>
        <taxon>Rhabditida</taxon>
        <taxon>Rhabditina</taxon>
        <taxon>Rhabditomorpha</taxon>
        <taxon>Strongyloidea</taxon>
        <taxon>Strongylidae</taxon>
        <taxon>Oesophagostomum</taxon>
    </lineage>
</organism>
<feature type="compositionally biased region" description="Basic and acidic residues" evidence="1">
    <location>
        <begin position="130"/>
        <end position="141"/>
    </location>
</feature>
<name>A0A0B1SHA7_OESDE</name>
<reference evidence="2 3" key="1">
    <citation type="submission" date="2014-03" db="EMBL/GenBank/DDBJ databases">
        <title>Draft genome of the hookworm Oesophagostomum dentatum.</title>
        <authorList>
            <person name="Mitreva M."/>
        </authorList>
    </citation>
    <scope>NUCLEOTIDE SEQUENCE [LARGE SCALE GENOMIC DNA]</scope>
    <source>
        <strain evidence="2 3">OD-Hann</strain>
    </source>
</reference>
<dbReference type="OrthoDB" id="10018191at2759"/>
<evidence type="ECO:0000313" key="2">
    <source>
        <dbReference type="EMBL" id="KHJ82575.1"/>
    </source>
</evidence>
<sequence length="201" mass="22151">LLLTKTSSVYSFSQLSPCQGLKRRKIEILFNKDIIFSSIGILQPRVPVTSNAVLFHRWYAYRDERTSSSSSDSGVASLQFSPPHLLAVGTSMGSAVVALSPPGLSPLHVQDSAFSTPTPSSSNTNTSRFTFDHIPYRRNSEDQGGNSEVTSAFDLPSSSGKDPKRLKDVLKTIRQQEDVKGHPLLQRKESVIQSTRKPEIF</sequence>
<feature type="non-terminal residue" evidence="2">
    <location>
        <position position="1"/>
    </location>
</feature>
<accession>A0A0B1SHA7</accession>
<proteinExistence type="predicted"/>
<dbReference type="EMBL" id="KN578560">
    <property type="protein sequence ID" value="KHJ82575.1"/>
    <property type="molecule type" value="Genomic_DNA"/>
</dbReference>
<feature type="compositionally biased region" description="Basic and acidic residues" evidence="1">
    <location>
        <begin position="161"/>
        <end position="201"/>
    </location>
</feature>
<evidence type="ECO:0000313" key="3">
    <source>
        <dbReference type="Proteomes" id="UP000053660"/>
    </source>
</evidence>